<gene>
    <name evidence="2" type="ORF">QSP1433_LOCUS11658</name>
</gene>
<accession>A0A7S2S956</accession>
<feature type="compositionally biased region" description="Polar residues" evidence="1">
    <location>
        <begin position="83"/>
        <end position="95"/>
    </location>
</feature>
<name>A0A7S2S956_9STRA</name>
<reference evidence="2" key="1">
    <citation type="submission" date="2021-01" db="EMBL/GenBank/DDBJ databases">
        <authorList>
            <person name="Corre E."/>
            <person name="Pelletier E."/>
            <person name="Niang G."/>
            <person name="Scheremetjew M."/>
            <person name="Finn R."/>
            <person name="Kale V."/>
            <person name="Holt S."/>
            <person name="Cochrane G."/>
            <person name="Meng A."/>
            <person name="Brown T."/>
            <person name="Cohen L."/>
        </authorList>
    </citation>
    <scope>NUCLEOTIDE SEQUENCE</scope>
    <source>
        <strain evidence="2">NY070348D</strain>
    </source>
</reference>
<dbReference type="AlphaFoldDB" id="A0A7S2S956"/>
<evidence type="ECO:0000313" key="2">
    <source>
        <dbReference type="EMBL" id="CAD9693271.1"/>
    </source>
</evidence>
<protein>
    <submittedName>
        <fullName evidence="2">Uncharacterized protein</fullName>
    </submittedName>
</protein>
<evidence type="ECO:0000256" key="1">
    <source>
        <dbReference type="SAM" id="MobiDB-lite"/>
    </source>
</evidence>
<dbReference type="EMBL" id="HBHK01018402">
    <property type="protein sequence ID" value="CAD9693271.1"/>
    <property type="molecule type" value="Transcribed_RNA"/>
</dbReference>
<proteinExistence type="predicted"/>
<organism evidence="2">
    <name type="scientific">Mucochytrium quahogii</name>
    <dbReference type="NCBI Taxonomy" id="96639"/>
    <lineage>
        <taxon>Eukaryota</taxon>
        <taxon>Sar</taxon>
        <taxon>Stramenopiles</taxon>
        <taxon>Bigyra</taxon>
        <taxon>Labyrinthulomycetes</taxon>
        <taxon>Thraustochytrida</taxon>
        <taxon>Thraustochytriidae</taxon>
        <taxon>Mucochytrium</taxon>
    </lineage>
</organism>
<sequence length="104" mass="11551">MDFSLETHNCAVGKNCKQSVSLVDGTLRELANSLSLKLGDNHLGHISHVFNFEMLEEGCSDLILRLRSIIAGTRLSEKKPRTHVSSCQPFKQTPASHLDSLNLY</sequence>
<feature type="region of interest" description="Disordered" evidence="1">
    <location>
        <begin position="79"/>
        <end position="104"/>
    </location>
</feature>